<evidence type="ECO:0000256" key="5">
    <source>
        <dbReference type="ARBA" id="ARBA00012705"/>
    </source>
</evidence>
<dbReference type="NCBIfam" id="TIGR01930">
    <property type="entry name" value="AcCoA-C-Actrans"/>
    <property type="match status" value="1"/>
</dbReference>
<keyword evidence="7 13" id="KW-0808">Transferase</keyword>
<dbReference type="RefSeq" id="WP_237822683.1">
    <property type="nucleotide sequence ID" value="NZ_JAKLTQ010000013.1"/>
</dbReference>
<keyword evidence="17" id="KW-1185">Reference proteome</keyword>
<evidence type="ECO:0000256" key="3">
    <source>
        <dbReference type="ARBA" id="ARBA00010982"/>
    </source>
</evidence>
<evidence type="ECO:0000256" key="2">
    <source>
        <dbReference type="ARBA" id="ARBA00005071"/>
    </source>
</evidence>
<dbReference type="InterPro" id="IPR002155">
    <property type="entry name" value="Thiolase"/>
</dbReference>
<evidence type="ECO:0000256" key="1">
    <source>
        <dbReference type="ARBA" id="ARBA00003720"/>
    </source>
</evidence>
<dbReference type="InterPro" id="IPR012793">
    <property type="entry name" value="PcaF"/>
</dbReference>
<dbReference type="PANTHER" id="PTHR18919:SF107">
    <property type="entry name" value="ACETYL-COA ACETYLTRANSFERASE, CYTOSOLIC"/>
    <property type="match status" value="1"/>
</dbReference>
<dbReference type="PROSITE" id="PS00099">
    <property type="entry name" value="THIOLASE_3"/>
    <property type="match status" value="1"/>
</dbReference>
<evidence type="ECO:0000256" key="11">
    <source>
        <dbReference type="ARBA" id="ARBA00041222"/>
    </source>
</evidence>
<feature type="domain" description="Thiolase C-terminal" evidence="15">
    <location>
        <begin position="280"/>
        <end position="404"/>
    </location>
</feature>
<protein>
    <recommendedName>
        <fullName evidence="6">Beta-ketoadipyl-CoA thiolase</fullName>
        <ecNumber evidence="4">2.3.1.174</ecNumber>
        <ecNumber evidence="5">2.3.1.9</ecNumber>
    </recommendedName>
    <alternativeName>
        <fullName evidence="11">3-oxoadipyl-CoA thiolase</fullName>
    </alternativeName>
    <alternativeName>
        <fullName evidence="10">Probable acetyl-CoA acetyltransferase</fullName>
    </alternativeName>
</protein>
<comment type="pathway">
    <text evidence="2">Aromatic compound metabolism; beta-ketoadipate pathway; acetyl-CoA and succinyl-CoA from 3-oxoadipate: step 2/2.</text>
</comment>
<name>A0ABS9LAA2_9MICC</name>
<comment type="catalytic activity">
    <reaction evidence="12">
        <text>succinyl-CoA + acetyl-CoA = 3-oxoadipyl-CoA + CoA</text>
        <dbReference type="Rhea" id="RHEA:19481"/>
        <dbReference type="ChEBI" id="CHEBI:57287"/>
        <dbReference type="ChEBI" id="CHEBI:57288"/>
        <dbReference type="ChEBI" id="CHEBI:57292"/>
        <dbReference type="ChEBI" id="CHEBI:57348"/>
        <dbReference type="EC" id="2.3.1.174"/>
    </reaction>
</comment>
<dbReference type="CDD" id="cd00751">
    <property type="entry name" value="thiolase"/>
    <property type="match status" value="1"/>
</dbReference>
<dbReference type="Pfam" id="PF00108">
    <property type="entry name" value="Thiolase_N"/>
    <property type="match status" value="1"/>
</dbReference>
<comment type="function">
    <text evidence="1">Catalyzes thiolytic cleavage of beta-ketoadipyl-CoA to succinyl-CoA and acetyl-CoA.</text>
</comment>
<dbReference type="GO" id="GO:0033812">
    <property type="term" value="F:3-oxoadipyl-CoA thiolase activity"/>
    <property type="evidence" value="ECO:0007669"/>
    <property type="project" value="UniProtKB-EC"/>
</dbReference>
<evidence type="ECO:0000259" key="15">
    <source>
        <dbReference type="Pfam" id="PF02803"/>
    </source>
</evidence>
<organism evidence="16 17">
    <name type="scientific">Arthrobacter hankyongi</name>
    <dbReference type="NCBI Taxonomy" id="2904801"/>
    <lineage>
        <taxon>Bacteria</taxon>
        <taxon>Bacillati</taxon>
        <taxon>Actinomycetota</taxon>
        <taxon>Actinomycetes</taxon>
        <taxon>Micrococcales</taxon>
        <taxon>Micrococcaceae</taxon>
        <taxon>Arthrobacter</taxon>
    </lineage>
</organism>
<evidence type="ECO:0000259" key="14">
    <source>
        <dbReference type="Pfam" id="PF00108"/>
    </source>
</evidence>
<reference evidence="16" key="1">
    <citation type="submission" date="2022-01" db="EMBL/GenBank/DDBJ databases">
        <authorList>
            <person name="Jo J.-H."/>
            <person name="Im W.-T."/>
        </authorList>
    </citation>
    <scope>NUCLEOTIDE SEQUENCE</scope>
    <source>
        <strain evidence="16">I2-34</strain>
    </source>
</reference>
<dbReference type="InterPro" id="IPR020613">
    <property type="entry name" value="Thiolase_CS"/>
</dbReference>
<sequence>MHSTRNSTAAYLVDGVRTPIGRYAGGLSPVRADDLAAHVIRELMARHQDLDPAAVDEVLLGCANQAGEDNRNVARMAVLLAGLPATVPGTTVNRLCGSGLDAVAMGGRMAAGGEADLVIAGGVESMSRAPFVMPKSTAAYSRVPEIHDTTIGWRFVNRTMNELYGTDSMPETAENVAALDGISREDQDAFALRSQERTAAAAARGRLAREIVPVSVPSRRGEVLVEADEHPRPTTAEALAKLPAPFRSGGTVTAGNASGINDGAAAVLIASEAAVERYRLTPLARIVATATAGVEPRLMGLGPVPATGKLLSRLGLSIADIDLIELNEAFAAQSLACLRRLGLPDDAEHVNPNGGAIALGHPLGMSGTRLALTAALELSDRQAHRAVATMCVGVGQGIATLLERP</sequence>
<keyword evidence="9 13" id="KW-0012">Acyltransferase</keyword>
<gene>
    <name evidence="16" type="primary">pcaF</name>
    <name evidence="16" type="ORF">LVY72_16035</name>
</gene>
<evidence type="ECO:0000256" key="4">
    <source>
        <dbReference type="ARBA" id="ARBA00012233"/>
    </source>
</evidence>
<dbReference type="InterPro" id="IPR020617">
    <property type="entry name" value="Thiolase_C"/>
</dbReference>
<comment type="caution">
    <text evidence="16">The sequence shown here is derived from an EMBL/GenBank/DDBJ whole genome shotgun (WGS) entry which is preliminary data.</text>
</comment>
<dbReference type="PANTHER" id="PTHR18919">
    <property type="entry name" value="ACETYL-COA C-ACYLTRANSFERASE"/>
    <property type="match status" value="1"/>
</dbReference>
<dbReference type="InterPro" id="IPR020616">
    <property type="entry name" value="Thiolase_N"/>
</dbReference>
<dbReference type="SUPFAM" id="SSF53901">
    <property type="entry name" value="Thiolase-like"/>
    <property type="match status" value="2"/>
</dbReference>
<accession>A0ABS9LAA2</accession>
<dbReference type="EMBL" id="JAKLTQ010000013">
    <property type="protein sequence ID" value="MCG2623407.1"/>
    <property type="molecule type" value="Genomic_DNA"/>
</dbReference>
<dbReference type="NCBIfam" id="NF006551">
    <property type="entry name" value="PRK09050.1"/>
    <property type="match status" value="1"/>
</dbReference>
<evidence type="ECO:0000256" key="8">
    <source>
        <dbReference type="ARBA" id="ARBA00022797"/>
    </source>
</evidence>
<dbReference type="Gene3D" id="3.40.47.10">
    <property type="match status" value="1"/>
</dbReference>
<comment type="similarity">
    <text evidence="3 13">Belongs to the thiolase-like superfamily. Thiolase family.</text>
</comment>
<feature type="domain" description="Thiolase N-terminal" evidence="14">
    <location>
        <begin position="11"/>
        <end position="272"/>
    </location>
</feature>
<dbReference type="Pfam" id="PF02803">
    <property type="entry name" value="Thiolase_C"/>
    <property type="match status" value="1"/>
</dbReference>
<dbReference type="Proteomes" id="UP001165368">
    <property type="component" value="Unassembled WGS sequence"/>
</dbReference>
<dbReference type="EC" id="2.3.1.9" evidence="5"/>
<evidence type="ECO:0000256" key="13">
    <source>
        <dbReference type="RuleBase" id="RU003557"/>
    </source>
</evidence>
<dbReference type="NCBIfam" id="TIGR02430">
    <property type="entry name" value="pcaF"/>
    <property type="match status" value="1"/>
</dbReference>
<evidence type="ECO:0000256" key="10">
    <source>
        <dbReference type="ARBA" id="ARBA00040529"/>
    </source>
</evidence>
<keyword evidence="8" id="KW-0058">Aromatic hydrocarbons catabolism</keyword>
<dbReference type="EC" id="2.3.1.174" evidence="4"/>
<evidence type="ECO:0000256" key="7">
    <source>
        <dbReference type="ARBA" id="ARBA00022679"/>
    </source>
</evidence>
<evidence type="ECO:0000313" key="16">
    <source>
        <dbReference type="EMBL" id="MCG2623407.1"/>
    </source>
</evidence>
<dbReference type="PIRSF" id="PIRSF000429">
    <property type="entry name" value="Ac-CoA_Ac_transf"/>
    <property type="match status" value="1"/>
</dbReference>
<dbReference type="InterPro" id="IPR016039">
    <property type="entry name" value="Thiolase-like"/>
</dbReference>
<evidence type="ECO:0000256" key="12">
    <source>
        <dbReference type="ARBA" id="ARBA00048527"/>
    </source>
</evidence>
<evidence type="ECO:0000256" key="9">
    <source>
        <dbReference type="ARBA" id="ARBA00023315"/>
    </source>
</evidence>
<proteinExistence type="inferred from homology"/>
<dbReference type="PROSITE" id="PS00737">
    <property type="entry name" value="THIOLASE_2"/>
    <property type="match status" value="1"/>
</dbReference>
<dbReference type="InterPro" id="IPR020610">
    <property type="entry name" value="Thiolase_AS"/>
</dbReference>
<evidence type="ECO:0000313" key="17">
    <source>
        <dbReference type="Proteomes" id="UP001165368"/>
    </source>
</evidence>
<evidence type="ECO:0000256" key="6">
    <source>
        <dbReference type="ARBA" id="ARBA00016181"/>
    </source>
</evidence>